<keyword evidence="1" id="KW-0472">Membrane</keyword>
<dbReference type="AlphaFoldDB" id="A0A378NVC5"/>
<accession>A0A378NVC5</accession>
<feature type="transmembrane region" description="Helical" evidence="1">
    <location>
        <begin position="51"/>
        <end position="71"/>
    </location>
</feature>
<evidence type="ECO:0000313" key="2">
    <source>
        <dbReference type="EMBL" id="STY72300.1"/>
    </source>
</evidence>
<dbReference type="EMBL" id="UGPP01000001">
    <property type="protein sequence ID" value="STY72300.1"/>
    <property type="molecule type" value="Genomic_DNA"/>
</dbReference>
<reference evidence="2 3" key="1">
    <citation type="submission" date="2018-06" db="EMBL/GenBank/DDBJ databases">
        <authorList>
            <consortium name="Pathogen Informatics"/>
            <person name="Doyle S."/>
        </authorList>
    </citation>
    <scope>NUCLEOTIDE SEQUENCE [LARGE SCALE GENOMIC DNA]</scope>
    <source>
        <strain evidence="2 3">NCTC10571</strain>
    </source>
</reference>
<evidence type="ECO:0000313" key="3">
    <source>
        <dbReference type="Proteomes" id="UP000255234"/>
    </source>
</evidence>
<evidence type="ECO:0000256" key="1">
    <source>
        <dbReference type="SAM" id="Phobius"/>
    </source>
</evidence>
<keyword evidence="1" id="KW-0812">Transmembrane</keyword>
<feature type="transmembrane region" description="Helical" evidence="1">
    <location>
        <begin position="105"/>
        <end position="123"/>
    </location>
</feature>
<dbReference type="RefSeq" id="WP_115152319.1">
    <property type="nucleotide sequence ID" value="NZ_UGPP01000001.1"/>
</dbReference>
<feature type="transmembrane region" description="Helical" evidence="1">
    <location>
        <begin position="163"/>
        <end position="181"/>
    </location>
</feature>
<organism evidence="2 3">
    <name type="scientific">Megamonas hypermegale</name>
    <dbReference type="NCBI Taxonomy" id="158847"/>
    <lineage>
        <taxon>Bacteria</taxon>
        <taxon>Bacillati</taxon>
        <taxon>Bacillota</taxon>
        <taxon>Negativicutes</taxon>
        <taxon>Selenomonadales</taxon>
        <taxon>Selenomonadaceae</taxon>
        <taxon>Megamonas</taxon>
    </lineage>
</organism>
<feature type="transmembrane region" description="Helical" evidence="1">
    <location>
        <begin position="201"/>
        <end position="221"/>
    </location>
</feature>
<protein>
    <submittedName>
        <fullName evidence="2">ABC-2 family transporter protein</fullName>
    </submittedName>
</protein>
<feature type="transmembrane region" description="Helical" evidence="1">
    <location>
        <begin position="12"/>
        <end position="31"/>
    </location>
</feature>
<keyword evidence="1" id="KW-1133">Transmembrane helix</keyword>
<dbReference type="Proteomes" id="UP000255234">
    <property type="component" value="Unassembled WGS sequence"/>
</dbReference>
<sequence length="226" mass="25992">MTAVFYMEFRRQILSFRSIFFILLFIILGISLEQLFSMTSTEIGFMDNETYAGSFFVVIKFAVILLGYLFSSILSHNCINRETGNKSARLVISKVSKVDYIIGKYLANALFWIACFITIYIFLFFRYGKFDLTELITNVIAMLYYNSIVILVSVITQRSISSNFLGLVIGIVLPFLGLLALAKNSLFKYFFPYAYMLELNITILLLLLIVFFILSIAILIFKRTDL</sequence>
<proteinExistence type="predicted"/>
<feature type="transmembrane region" description="Helical" evidence="1">
    <location>
        <begin position="135"/>
        <end position="156"/>
    </location>
</feature>
<gene>
    <name evidence="2" type="ORF">NCTC10571_02493</name>
</gene>
<name>A0A378NVC5_9FIRM</name>